<feature type="domain" description="Myb/SANT-like" evidence="2">
    <location>
        <begin position="98"/>
        <end position="160"/>
    </location>
</feature>
<reference evidence="3" key="1">
    <citation type="submission" date="2017-07" db="EMBL/GenBank/DDBJ databases">
        <title>Taro Niue Genome Assembly and Annotation.</title>
        <authorList>
            <person name="Atibalentja N."/>
            <person name="Keating K."/>
            <person name="Fields C.J."/>
        </authorList>
    </citation>
    <scope>NUCLEOTIDE SEQUENCE</scope>
    <source>
        <strain evidence="3">Niue_2</strain>
        <tissue evidence="3">Leaf</tissue>
    </source>
</reference>
<feature type="domain" description="Myb/SANT-like" evidence="2">
    <location>
        <begin position="399"/>
        <end position="474"/>
    </location>
</feature>
<protein>
    <recommendedName>
        <fullName evidence="2">Myb/SANT-like domain-containing protein</fullName>
    </recommendedName>
</protein>
<feature type="compositionally biased region" description="Polar residues" evidence="1">
    <location>
        <begin position="264"/>
        <end position="279"/>
    </location>
</feature>
<comment type="caution">
    <text evidence="3">The sequence shown here is derived from an EMBL/GenBank/DDBJ whole genome shotgun (WGS) entry which is preliminary data.</text>
</comment>
<sequence>MLVLDWAVAVPLERVLGMLVEQGLGKMGASAVVWVLFSEGVQKYISFVLRLGLGEGNRSRMVVFDWVVTVGLGGGSGVGFGEGGGGEMGGGAEVLVASWTTIAKFSNAALGENSTWTQVKEHFKSLKRRFALYEEVLKLSGWGWDPETQTPIPGYEGAWDEALRVNSRFSTIKKKPFPLYDQMQILCKNSICTGALVEGVPRSTNGRNVREGSLNSPHMTINDYRNAIPAPPDLEDDLTPDFSHQNSDYMMSFSAGQHIESNRTEGSPMTQNNATSNEQGKCRRKWVGNKGKGKLLDKDVGSLALQMIVEASRERNAMLERLFAKEVGHQSNNGQPSGQEIPSIQDVLRDLKNIPNLPYRVFLKGMNLFTDPNMRLVFSVMADEDKVEWLTMMTLGMNMWSDQMDITLLEMLDDELKLGGGAYLQFSEQTWEFMARGLNAITGVNYPVSTIKTRITFYKIVYYIVEDMVGTAGFA</sequence>
<dbReference type="AlphaFoldDB" id="A0A843VER2"/>
<keyword evidence="4" id="KW-1185">Reference proteome</keyword>
<dbReference type="InterPro" id="IPR024752">
    <property type="entry name" value="Myb/SANT-like_dom"/>
</dbReference>
<dbReference type="PANTHER" id="PTHR47584:SF19">
    <property type="entry name" value="L10-INTERACTING MYB DOMAIN-CONTAINING PROTEIN-LIKE"/>
    <property type="match status" value="1"/>
</dbReference>
<evidence type="ECO:0000256" key="1">
    <source>
        <dbReference type="SAM" id="MobiDB-lite"/>
    </source>
</evidence>
<proteinExistence type="predicted"/>
<dbReference type="Proteomes" id="UP000652761">
    <property type="component" value="Unassembled WGS sequence"/>
</dbReference>
<accession>A0A843VER2</accession>
<evidence type="ECO:0000313" key="3">
    <source>
        <dbReference type="EMBL" id="MQL92200.1"/>
    </source>
</evidence>
<dbReference type="InterPro" id="IPR045026">
    <property type="entry name" value="LIMYB"/>
</dbReference>
<dbReference type="OrthoDB" id="694532at2759"/>
<dbReference type="EMBL" id="NMUH01001422">
    <property type="protein sequence ID" value="MQL92200.1"/>
    <property type="molecule type" value="Genomic_DNA"/>
</dbReference>
<dbReference type="Pfam" id="PF12776">
    <property type="entry name" value="Myb_DNA-bind_3"/>
    <property type="match status" value="2"/>
</dbReference>
<evidence type="ECO:0000313" key="4">
    <source>
        <dbReference type="Proteomes" id="UP000652761"/>
    </source>
</evidence>
<evidence type="ECO:0000259" key="2">
    <source>
        <dbReference type="Pfam" id="PF12776"/>
    </source>
</evidence>
<gene>
    <name evidence="3" type="ORF">Taro_024822</name>
</gene>
<feature type="region of interest" description="Disordered" evidence="1">
    <location>
        <begin position="261"/>
        <end position="283"/>
    </location>
</feature>
<dbReference type="PANTHER" id="PTHR47584">
    <property type="match status" value="1"/>
</dbReference>
<organism evidence="3 4">
    <name type="scientific">Colocasia esculenta</name>
    <name type="common">Wild taro</name>
    <name type="synonym">Arum esculentum</name>
    <dbReference type="NCBI Taxonomy" id="4460"/>
    <lineage>
        <taxon>Eukaryota</taxon>
        <taxon>Viridiplantae</taxon>
        <taxon>Streptophyta</taxon>
        <taxon>Embryophyta</taxon>
        <taxon>Tracheophyta</taxon>
        <taxon>Spermatophyta</taxon>
        <taxon>Magnoliopsida</taxon>
        <taxon>Liliopsida</taxon>
        <taxon>Araceae</taxon>
        <taxon>Aroideae</taxon>
        <taxon>Colocasieae</taxon>
        <taxon>Colocasia</taxon>
    </lineage>
</organism>
<name>A0A843VER2_COLES</name>